<feature type="region of interest" description="Disordered" evidence="8">
    <location>
        <begin position="460"/>
        <end position="480"/>
    </location>
</feature>
<evidence type="ECO:0000256" key="6">
    <source>
        <dbReference type="ARBA" id="ARBA00023170"/>
    </source>
</evidence>
<dbReference type="AlphaFoldDB" id="A0AAV1IXZ6"/>
<keyword evidence="4 9" id="KW-1133">Transmembrane helix</keyword>
<dbReference type="SUPFAM" id="SSF53850">
    <property type="entry name" value="Periplasmic binding protein-like II"/>
    <property type="match status" value="1"/>
</dbReference>
<keyword evidence="2" id="KW-1003">Cell membrane</keyword>
<dbReference type="EMBL" id="CAVLEF010000002">
    <property type="protein sequence ID" value="CAK1541512.1"/>
    <property type="molecule type" value="Genomic_DNA"/>
</dbReference>
<gene>
    <name evidence="10" type="ORF">LNINA_LOCUS1490</name>
</gene>
<evidence type="ECO:0000256" key="3">
    <source>
        <dbReference type="ARBA" id="ARBA00022692"/>
    </source>
</evidence>
<evidence type="ECO:0000256" key="5">
    <source>
        <dbReference type="ARBA" id="ARBA00023136"/>
    </source>
</evidence>
<feature type="transmembrane region" description="Helical" evidence="9">
    <location>
        <begin position="187"/>
        <end position="206"/>
    </location>
</feature>
<organism evidence="10 11">
    <name type="scientific">Leptosia nina</name>
    <dbReference type="NCBI Taxonomy" id="320188"/>
    <lineage>
        <taxon>Eukaryota</taxon>
        <taxon>Metazoa</taxon>
        <taxon>Ecdysozoa</taxon>
        <taxon>Arthropoda</taxon>
        <taxon>Hexapoda</taxon>
        <taxon>Insecta</taxon>
        <taxon>Pterygota</taxon>
        <taxon>Neoptera</taxon>
        <taxon>Endopterygota</taxon>
        <taxon>Lepidoptera</taxon>
        <taxon>Glossata</taxon>
        <taxon>Ditrysia</taxon>
        <taxon>Papilionoidea</taxon>
        <taxon>Pieridae</taxon>
        <taxon>Pierinae</taxon>
        <taxon>Leptosia</taxon>
    </lineage>
</organism>
<protein>
    <submittedName>
        <fullName evidence="10">Uncharacterized protein</fullName>
    </submittedName>
</protein>
<keyword evidence="5 9" id="KW-0472">Membrane</keyword>
<keyword evidence="7" id="KW-0325">Glycoprotein</keyword>
<dbReference type="Proteomes" id="UP001497472">
    <property type="component" value="Unassembled WGS sequence"/>
</dbReference>
<keyword evidence="6" id="KW-0675">Receptor</keyword>
<reference evidence="10 11" key="1">
    <citation type="submission" date="2023-11" db="EMBL/GenBank/DDBJ databases">
        <authorList>
            <person name="Okamura Y."/>
        </authorList>
    </citation>
    <scope>NUCLEOTIDE SEQUENCE [LARGE SCALE GENOMIC DNA]</scope>
</reference>
<evidence type="ECO:0000256" key="2">
    <source>
        <dbReference type="ARBA" id="ARBA00022475"/>
    </source>
</evidence>
<keyword evidence="11" id="KW-1185">Reference proteome</keyword>
<keyword evidence="3 9" id="KW-0812">Transmembrane</keyword>
<accession>A0AAV1IXZ6</accession>
<dbReference type="PANTHER" id="PTHR42643">
    <property type="entry name" value="IONOTROPIC RECEPTOR 20A-RELATED"/>
    <property type="match status" value="1"/>
</dbReference>
<evidence type="ECO:0000313" key="10">
    <source>
        <dbReference type="EMBL" id="CAK1541512.1"/>
    </source>
</evidence>
<comment type="caution">
    <text evidence="10">The sequence shown here is derived from an EMBL/GenBank/DDBJ whole genome shotgun (WGS) entry which is preliminary data.</text>
</comment>
<sequence length="597" mass="68159">MHHIRDERFVKIFSEVEIRDVYVQPNREVSIHAWAQFTSREGLVVVHEKERMIRRFNLLHSSIRIATPLGLYSNDTYDGSFLDYLKDMSMPERDSGVRCAFTTSSLITERLNATAVLVPTKLWSTEVSNDSMLLKLHYGSADLSGGVLRIMPSRFEKLDYAMNIWPFRVGFTYLAERESSSNMFVTPFTPAIWWCCIALLPILMLAQRCTAKTDLEKEGAFIAVLATCLQQDASAVPQGISGRWTFLVLSISAMLIHAYYTSAIVSALMSTGRSGPDSLKSLGDSRYSIASEDYDYMRYLMFDVPTNWYDLEYLKRKKLSPTFYQDIRTGVKMIQSGQTAYHTEYNQLFPYLKVFTDDQLCKLQYIDTVPESLTWITTTKRGQWTEIFKSSGAWLRETGLAKQLVSQLRSRPPPCRAALLAERVNFYDIAPIFGITLLASLHERMNQMLSTLYSSPLFPKSQQTTTTTPSTISNPASECPPPPSFETPYCSPYPAPPPAVYMAPAIGNPAHTYYGQETSLPEYVYPAQQPGWNYYDQYYQQYYNTPLTLPAPPVMSYQNWEYTPPEYPPPYRPPYQPYAPAYVPSPVPYPPPYLRPN</sequence>
<feature type="compositionally biased region" description="Low complexity" evidence="8">
    <location>
        <begin position="461"/>
        <end position="471"/>
    </location>
</feature>
<dbReference type="InterPro" id="IPR052192">
    <property type="entry name" value="Insect_Ionotropic_Sensory_Rcpt"/>
</dbReference>
<dbReference type="GO" id="GO:0005886">
    <property type="term" value="C:plasma membrane"/>
    <property type="evidence" value="ECO:0007669"/>
    <property type="project" value="UniProtKB-SubCell"/>
</dbReference>
<evidence type="ECO:0000256" key="7">
    <source>
        <dbReference type="ARBA" id="ARBA00023180"/>
    </source>
</evidence>
<evidence type="ECO:0000256" key="8">
    <source>
        <dbReference type="SAM" id="MobiDB-lite"/>
    </source>
</evidence>
<name>A0AAV1IXZ6_9NEOP</name>
<feature type="transmembrane region" description="Helical" evidence="9">
    <location>
        <begin position="246"/>
        <end position="269"/>
    </location>
</feature>
<evidence type="ECO:0000256" key="4">
    <source>
        <dbReference type="ARBA" id="ARBA00022989"/>
    </source>
</evidence>
<dbReference type="PANTHER" id="PTHR42643:SF32">
    <property type="entry name" value="IONOTROPIC RECEPTOR 31A, ISOFORM C-RELATED"/>
    <property type="match status" value="1"/>
</dbReference>
<evidence type="ECO:0000313" key="11">
    <source>
        <dbReference type="Proteomes" id="UP001497472"/>
    </source>
</evidence>
<proteinExistence type="predicted"/>
<evidence type="ECO:0000256" key="9">
    <source>
        <dbReference type="SAM" id="Phobius"/>
    </source>
</evidence>
<evidence type="ECO:0000256" key="1">
    <source>
        <dbReference type="ARBA" id="ARBA00004651"/>
    </source>
</evidence>
<comment type="subcellular location">
    <subcellularLocation>
        <location evidence="1">Cell membrane</location>
        <topology evidence="1">Multi-pass membrane protein</topology>
    </subcellularLocation>
</comment>